<dbReference type="OrthoDB" id="111868at2"/>
<reference evidence="1 2" key="1">
    <citation type="submission" date="2017-12" db="EMBL/GenBank/DDBJ databases">
        <title>Sequencing the genomes of 1000 Actinobacteria strains.</title>
        <authorList>
            <person name="Klenk H.-P."/>
        </authorList>
    </citation>
    <scope>NUCLEOTIDE SEQUENCE [LARGE SCALE GENOMIC DNA]</scope>
    <source>
        <strain evidence="1 2">DSM 44489</strain>
    </source>
</reference>
<dbReference type="Proteomes" id="UP000233766">
    <property type="component" value="Unassembled WGS sequence"/>
</dbReference>
<organism evidence="1 2">
    <name type="scientific">Nocardia fluminea</name>
    <dbReference type="NCBI Taxonomy" id="134984"/>
    <lineage>
        <taxon>Bacteria</taxon>
        <taxon>Bacillati</taxon>
        <taxon>Actinomycetota</taxon>
        <taxon>Actinomycetes</taxon>
        <taxon>Mycobacteriales</taxon>
        <taxon>Nocardiaceae</taxon>
        <taxon>Nocardia</taxon>
    </lineage>
</organism>
<dbReference type="InterPro" id="IPR050778">
    <property type="entry name" value="Cueball_EGF_LRP_Nidogen"/>
</dbReference>
<accession>A0A2N3VAQ1</accession>
<keyword evidence="2" id="KW-1185">Reference proteome</keyword>
<gene>
    <name evidence="1" type="ORF">ATK86_3093</name>
</gene>
<dbReference type="AlphaFoldDB" id="A0A2N3VAQ1"/>
<dbReference type="SMART" id="SM00135">
    <property type="entry name" value="LY"/>
    <property type="match status" value="3"/>
</dbReference>
<evidence type="ECO:0000313" key="2">
    <source>
        <dbReference type="Proteomes" id="UP000233766"/>
    </source>
</evidence>
<comment type="caution">
    <text evidence="1">The sequence shown here is derived from an EMBL/GenBank/DDBJ whole genome shotgun (WGS) entry which is preliminary data.</text>
</comment>
<evidence type="ECO:0000313" key="1">
    <source>
        <dbReference type="EMBL" id="PKV78714.1"/>
    </source>
</evidence>
<dbReference type="SUPFAM" id="SSF63825">
    <property type="entry name" value="YWTD domain"/>
    <property type="match status" value="1"/>
</dbReference>
<dbReference type="EMBL" id="PJMW01000002">
    <property type="protein sequence ID" value="PKV78714.1"/>
    <property type="molecule type" value="Genomic_DNA"/>
</dbReference>
<dbReference type="PANTHER" id="PTHR46513">
    <property type="entry name" value="VITELLOGENIN RECEPTOR-LIKE PROTEIN-RELATED-RELATED"/>
    <property type="match status" value="1"/>
</dbReference>
<protein>
    <submittedName>
        <fullName evidence="1">Uncharacterized protein</fullName>
    </submittedName>
</protein>
<dbReference type="InterPro" id="IPR011042">
    <property type="entry name" value="6-blade_b-propeller_TolB-like"/>
</dbReference>
<dbReference type="InterPro" id="IPR000033">
    <property type="entry name" value="LDLR_classB_rpt"/>
</dbReference>
<proteinExistence type="predicted"/>
<dbReference type="Gene3D" id="2.120.10.30">
    <property type="entry name" value="TolB, C-terminal domain"/>
    <property type="match status" value="2"/>
</dbReference>
<sequence length="298" mass="32213">MTEIVALDLGAGAMHAVSLDGKHVRTVVDGLDRFPDGVVVDKLRGHIYWTNMGTPDARPVTGIEPEFFSRNGSIERVDLDGGNRTTIVPIGAFTTGKQLAADFEAGRLYWCDREGMQILTCDLNGEDLHALVVTGEGDADAFLLRNWCVGICLDLDRRLLYWTQKGAPKGGEGRIFRVRMDLPPGADPAARTDIELLWENLPEPIDVELHGVSDLVWTDRGAAPHGNALYQAKVQPEVGTPAIVSTGYREAIGVTGFDSRFYVSDLGGTIRLVDVSTGTDTDLVRIGSPLTGIALADL</sequence>
<dbReference type="RefSeq" id="WP_101465115.1">
    <property type="nucleotide sequence ID" value="NZ_PJMW01000002.1"/>
</dbReference>
<name>A0A2N3VAQ1_9NOCA</name>